<evidence type="ECO:0000313" key="7">
    <source>
        <dbReference type="EMBL" id="QDT52603.1"/>
    </source>
</evidence>
<comment type="similarity">
    <text evidence="5">Belongs to the YqgF HJR family.</text>
</comment>
<accession>A0A517S919</accession>
<dbReference type="NCBIfam" id="TIGR00250">
    <property type="entry name" value="RNAse_H_YqgF"/>
    <property type="match status" value="1"/>
</dbReference>
<evidence type="ECO:0000313" key="8">
    <source>
        <dbReference type="Proteomes" id="UP000315700"/>
    </source>
</evidence>
<evidence type="ECO:0000259" key="6">
    <source>
        <dbReference type="SMART" id="SM00732"/>
    </source>
</evidence>
<name>A0A517S919_9PLAN</name>
<keyword evidence="8" id="KW-1185">Reference proteome</keyword>
<dbReference type="PANTHER" id="PTHR33317">
    <property type="entry name" value="POLYNUCLEOTIDYL TRANSFERASE, RIBONUCLEASE H-LIKE SUPERFAMILY PROTEIN"/>
    <property type="match status" value="1"/>
</dbReference>
<dbReference type="FunCoup" id="A0A517S919">
    <property type="interactions" value="337"/>
</dbReference>
<dbReference type="InParanoid" id="A0A517S919"/>
<evidence type="ECO:0000256" key="3">
    <source>
        <dbReference type="ARBA" id="ARBA00022722"/>
    </source>
</evidence>
<feature type="domain" description="YqgF/RNase H-like" evidence="6">
    <location>
        <begin position="11"/>
        <end position="111"/>
    </location>
</feature>
<dbReference type="GO" id="GO:0016788">
    <property type="term" value="F:hydrolase activity, acting on ester bonds"/>
    <property type="evidence" value="ECO:0007669"/>
    <property type="project" value="UniProtKB-UniRule"/>
</dbReference>
<dbReference type="GO" id="GO:0000967">
    <property type="term" value="P:rRNA 5'-end processing"/>
    <property type="evidence" value="ECO:0007669"/>
    <property type="project" value="UniProtKB-UniRule"/>
</dbReference>
<dbReference type="OrthoDB" id="9790539at2"/>
<evidence type="ECO:0000256" key="2">
    <source>
        <dbReference type="ARBA" id="ARBA00022517"/>
    </source>
</evidence>
<dbReference type="InterPro" id="IPR006641">
    <property type="entry name" value="YqgF/RNaseH-like_dom"/>
</dbReference>
<dbReference type="InterPro" id="IPR012337">
    <property type="entry name" value="RNaseH-like_sf"/>
</dbReference>
<protein>
    <recommendedName>
        <fullName evidence="5">Putative pre-16S rRNA nuclease</fullName>
        <ecNumber evidence="5">3.1.-.-</ecNumber>
    </recommendedName>
</protein>
<evidence type="ECO:0000256" key="1">
    <source>
        <dbReference type="ARBA" id="ARBA00022490"/>
    </source>
</evidence>
<evidence type="ECO:0000256" key="5">
    <source>
        <dbReference type="HAMAP-Rule" id="MF_00651"/>
    </source>
</evidence>
<dbReference type="SUPFAM" id="SSF53098">
    <property type="entry name" value="Ribonuclease H-like"/>
    <property type="match status" value="1"/>
</dbReference>
<organism evidence="7 8">
    <name type="scientific">Caulifigura coniformis</name>
    <dbReference type="NCBI Taxonomy" id="2527983"/>
    <lineage>
        <taxon>Bacteria</taxon>
        <taxon>Pseudomonadati</taxon>
        <taxon>Planctomycetota</taxon>
        <taxon>Planctomycetia</taxon>
        <taxon>Planctomycetales</taxon>
        <taxon>Planctomycetaceae</taxon>
        <taxon>Caulifigura</taxon>
    </lineage>
</organism>
<dbReference type="Pfam" id="PF03652">
    <property type="entry name" value="RuvX"/>
    <property type="match status" value="1"/>
</dbReference>
<proteinExistence type="inferred from homology"/>
<keyword evidence="3 5" id="KW-0540">Nuclease</keyword>
<dbReference type="Proteomes" id="UP000315700">
    <property type="component" value="Chromosome"/>
</dbReference>
<dbReference type="PANTHER" id="PTHR33317:SF4">
    <property type="entry name" value="POLYNUCLEOTIDYL TRANSFERASE, RIBONUCLEASE H-LIKE SUPERFAMILY PROTEIN"/>
    <property type="match status" value="1"/>
</dbReference>
<dbReference type="RefSeq" id="WP_145027099.1">
    <property type="nucleotide sequence ID" value="NZ_CP036271.1"/>
</dbReference>
<comment type="subcellular location">
    <subcellularLocation>
        <location evidence="5">Cytoplasm</location>
    </subcellularLocation>
</comment>
<dbReference type="GO" id="GO:0005829">
    <property type="term" value="C:cytosol"/>
    <property type="evidence" value="ECO:0007669"/>
    <property type="project" value="TreeGrafter"/>
</dbReference>
<keyword evidence="4 5" id="KW-0378">Hydrolase</keyword>
<dbReference type="SMART" id="SM00732">
    <property type="entry name" value="YqgFc"/>
    <property type="match status" value="1"/>
</dbReference>
<dbReference type="EC" id="3.1.-.-" evidence="5"/>
<dbReference type="Gene3D" id="3.30.420.140">
    <property type="entry name" value="YqgF/RNase H-like domain"/>
    <property type="match status" value="1"/>
</dbReference>
<dbReference type="CDD" id="cd16964">
    <property type="entry name" value="YqgF"/>
    <property type="match status" value="1"/>
</dbReference>
<reference evidence="7 8" key="1">
    <citation type="submission" date="2019-02" db="EMBL/GenBank/DDBJ databases">
        <title>Deep-cultivation of Planctomycetes and their phenomic and genomic characterization uncovers novel biology.</title>
        <authorList>
            <person name="Wiegand S."/>
            <person name="Jogler M."/>
            <person name="Boedeker C."/>
            <person name="Pinto D."/>
            <person name="Vollmers J."/>
            <person name="Rivas-Marin E."/>
            <person name="Kohn T."/>
            <person name="Peeters S.H."/>
            <person name="Heuer A."/>
            <person name="Rast P."/>
            <person name="Oberbeckmann S."/>
            <person name="Bunk B."/>
            <person name="Jeske O."/>
            <person name="Meyerdierks A."/>
            <person name="Storesund J.E."/>
            <person name="Kallscheuer N."/>
            <person name="Luecker S."/>
            <person name="Lage O.M."/>
            <person name="Pohl T."/>
            <person name="Merkel B.J."/>
            <person name="Hornburger P."/>
            <person name="Mueller R.-W."/>
            <person name="Bruemmer F."/>
            <person name="Labrenz M."/>
            <person name="Spormann A.M."/>
            <person name="Op den Camp H."/>
            <person name="Overmann J."/>
            <person name="Amann R."/>
            <person name="Jetten M.S.M."/>
            <person name="Mascher T."/>
            <person name="Medema M.H."/>
            <person name="Devos D.P."/>
            <person name="Kaster A.-K."/>
            <person name="Ovreas L."/>
            <person name="Rohde M."/>
            <person name="Galperin M.Y."/>
            <person name="Jogler C."/>
        </authorList>
    </citation>
    <scope>NUCLEOTIDE SEQUENCE [LARGE SCALE GENOMIC DNA]</scope>
    <source>
        <strain evidence="7 8">Pan44</strain>
    </source>
</reference>
<comment type="function">
    <text evidence="5">Could be a nuclease involved in processing of the 5'-end of pre-16S rRNA.</text>
</comment>
<dbReference type="InterPro" id="IPR037027">
    <property type="entry name" value="YqgF/RNaseH-like_dom_sf"/>
</dbReference>
<dbReference type="AlphaFoldDB" id="A0A517S919"/>
<dbReference type="InterPro" id="IPR005227">
    <property type="entry name" value="YqgF"/>
</dbReference>
<keyword evidence="2 5" id="KW-0690">Ribosome biogenesis</keyword>
<evidence type="ECO:0000256" key="4">
    <source>
        <dbReference type="ARBA" id="ARBA00022801"/>
    </source>
</evidence>
<gene>
    <name evidence="7" type="primary">yrrK</name>
    <name evidence="7" type="ORF">Pan44_06150</name>
</gene>
<dbReference type="GO" id="GO:0004518">
    <property type="term" value="F:nuclease activity"/>
    <property type="evidence" value="ECO:0007669"/>
    <property type="project" value="UniProtKB-KW"/>
</dbReference>
<dbReference type="KEGG" id="ccos:Pan44_06150"/>
<dbReference type="HAMAP" id="MF_00651">
    <property type="entry name" value="Nuclease_YqgF"/>
    <property type="match status" value="1"/>
</dbReference>
<keyword evidence="1 5" id="KW-0963">Cytoplasm</keyword>
<sequence>MSETLDFPGEGRLLGLDFGTVRIGVAISTPEQTIASPMEIYARRNERLDTAYFQTLIKENRIAGAVIGLPMHVNGDEGESAQLAREFGRWLTAITNRPVTFWDERYTSAVAADMLRDAGVARSKRKQRLDMLAAQILLQSYLDEQIRRREPPYVPEAIERDVD</sequence>
<dbReference type="EMBL" id="CP036271">
    <property type="protein sequence ID" value="QDT52603.1"/>
    <property type="molecule type" value="Genomic_DNA"/>
</dbReference>